<dbReference type="Pfam" id="PF20317">
    <property type="entry name" value="HTH_60"/>
    <property type="match status" value="1"/>
</dbReference>
<evidence type="ECO:0000313" key="2">
    <source>
        <dbReference type="Proteomes" id="UP000831467"/>
    </source>
</evidence>
<organism evidence="1 2">
    <name type="scientific">Microbacterium sufflavum</name>
    <dbReference type="NCBI Taxonomy" id="2851649"/>
    <lineage>
        <taxon>Bacteria</taxon>
        <taxon>Bacillati</taxon>
        <taxon>Actinomycetota</taxon>
        <taxon>Actinomycetes</taxon>
        <taxon>Micrococcales</taxon>
        <taxon>Microbacteriaceae</taxon>
        <taxon>Microbacterium</taxon>
    </lineage>
</organism>
<dbReference type="Proteomes" id="UP000831467">
    <property type="component" value="Chromosome"/>
</dbReference>
<keyword evidence="2" id="KW-1185">Reference proteome</keyword>
<reference evidence="1 2" key="1">
    <citation type="submission" date="2021-06" db="EMBL/GenBank/DDBJ databases">
        <title>Genome-based taxonomic framework of Microbacterium strains isolated from marine environment, the description of four new species and reclassification of four preexisting species.</title>
        <authorList>
            <person name="Lee S.D."/>
            <person name="Kim S.-M."/>
            <person name="Byeon Y.-S."/>
            <person name="Yang H.L."/>
            <person name="Kim I.S."/>
        </authorList>
    </citation>
    <scope>NUCLEOTIDE SEQUENCE [LARGE SCALE GENOMIC DNA]</scope>
    <source>
        <strain evidence="1 2">SSW1-51</strain>
    </source>
</reference>
<name>A0ABY4IGF0_9MICO</name>
<dbReference type="EMBL" id="CP078076">
    <property type="protein sequence ID" value="UPL11365.1"/>
    <property type="molecule type" value="Genomic_DNA"/>
</dbReference>
<gene>
    <name evidence="1" type="ORF">KV394_09660</name>
</gene>
<sequence>MKALEAMTGIDHVRLRKLLVVAPAAVGMDSSPAVLTGHEAARLSALVAQLTEASGIGDDDRLRATLESLTGALHLTPGNIARLTGLSTDVVQTVLAGDRPLSSNEKYVVAIRCSYLVNAANLARPR</sequence>
<proteinExistence type="predicted"/>
<protein>
    <submittedName>
        <fullName evidence="1">Uncharacterized protein</fullName>
    </submittedName>
</protein>
<evidence type="ECO:0000313" key="1">
    <source>
        <dbReference type="EMBL" id="UPL11365.1"/>
    </source>
</evidence>
<dbReference type="InterPro" id="IPR046930">
    <property type="entry name" value="HTH_60"/>
</dbReference>
<accession>A0ABY4IGF0</accession>